<dbReference type="InterPro" id="IPR018389">
    <property type="entry name" value="DctP_fam"/>
</dbReference>
<dbReference type="InterPro" id="IPR038404">
    <property type="entry name" value="TRAP_DctP_sf"/>
</dbReference>
<organism evidence="3 4">
    <name type="scientific">Roseicella frigidaeris</name>
    <dbReference type="NCBI Taxonomy" id="2230885"/>
    <lineage>
        <taxon>Bacteria</taxon>
        <taxon>Pseudomonadati</taxon>
        <taxon>Pseudomonadota</taxon>
        <taxon>Alphaproteobacteria</taxon>
        <taxon>Acetobacterales</taxon>
        <taxon>Roseomonadaceae</taxon>
        <taxon>Roseicella</taxon>
    </lineage>
</organism>
<dbReference type="AlphaFoldDB" id="A0A327M5I1"/>
<dbReference type="RefSeq" id="WP_111471110.1">
    <property type="nucleotide sequence ID" value="NZ_QLIX01000014.1"/>
</dbReference>
<name>A0A327M5I1_9PROT</name>
<evidence type="ECO:0000313" key="4">
    <source>
        <dbReference type="Proteomes" id="UP000249065"/>
    </source>
</evidence>
<dbReference type="InterPro" id="IPR004682">
    <property type="entry name" value="TRAP_DctP"/>
</dbReference>
<keyword evidence="1 2" id="KW-0732">Signal</keyword>
<gene>
    <name evidence="3" type="ORF">DOO78_17270</name>
</gene>
<dbReference type="PANTHER" id="PTHR33376:SF2">
    <property type="entry name" value="DICARBOXYLATE-BINDING PERIPLASMIC PROTEIN"/>
    <property type="match status" value="1"/>
</dbReference>
<dbReference type="PIRSF" id="PIRSF006470">
    <property type="entry name" value="DctB"/>
    <property type="match status" value="1"/>
</dbReference>
<dbReference type="GO" id="GO:0030288">
    <property type="term" value="C:outer membrane-bounded periplasmic space"/>
    <property type="evidence" value="ECO:0007669"/>
    <property type="project" value="InterPro"/>
</dbReference>
<dbReference type="NCBIfam" id="TIGR00787">
    <property type="entry name" value="dctP"/>
    <property type="match status" value="1"/>
</dbReference>
<dbReference type="Proteomes" id="UP000249065">
    <property type="component" value="Unassembled WGS sequence"/>
</dbReference>
<dbReference type="PANTHER" id="PTHR33376">
    <property type="match status" value="1"/>
</dbReference>
<feature type="signal peptide" evidence="2">
    <location>
        <begin position="1"/>
        <end position="30"/>
    </location>
</feature>
<proteinExistence type="predicted"/>
<dbReference type="Pfam" id="PF03480">
    <property type="entry name" value="DctP"/>
    <property type="match status" value="1"/>
</dbReference>
<protein>
    <submittedName>
        <fullName evidence="3">TRAP transporter substrate-binding protein</fullName>
    </submittedName>
</protein>
<dbReference type="EMBL" id="QLIX01000014">
    <property type="protein sequence ID" value="RAI57767.1"/>
    <property type="molecule type" value="Genomic_DNA"/>
</dbReference>
<keyword evidence="4" id="KW-1185">Reference proteome</keyword>
<evidence type="ECO:0000256" key="1">
    <source>
        <dbReference type="ARBA" id="ARBA00022729"/>
    </source>
</evidence>
<dbReference type="NCBIfam" id="NF037995">
    <property type="entry name" value="TRAP_S1"/>
    <property type="match status" value="1"/>
</dbReference>
<dbReference type="CDD" id="cd13671">
    <property type="entry name" value="PBP2_TRAP_SBP_like_3"/>
    <property type="match status" value="1"/>
</dbReference>
<dbReference type="PROSITE" id="PS51318">
    <property type="entry name" value="TAT"/>
    <property type="match status" value="1"/>
</dbReference>
<dbReference type="GO" id="GO:0030246">
    <property type="term" value="F:carbohydrate binding"/>
    <property type="evidence" value="ECO:0007669"/>
    <property type="project" value="TreeGrafter"/>
</dbReference>
<comment type="caution">
    <text evidence="3">The sequence shown here is derived from an EMBL/GenBank/DDBJ whole genome shotgun (WGS) entry which is preliminary data.</text>
</comment>
<dbReference type="GO" id="GO:0055085">
    <property type="term" value="P:transmembrane transport"/>
    <property type="evidence" value="ECO:0007669"/>
    <property type="project" value="InterPro"/>
</dbReference>
<dbReference type="InterPro" id="IPR006311">
    <property type="entry name" value="TAT_signal"/>
</dbReference>
<accession>A0A327M5I1</accession>
<dbReference type="OrthoDB" id="8204956at2"/>
<evidence type="ECO:0000256" key="2">
    <source>
        <dbReference type="SAM" id="SignalP"/>
    </source>
</evidence>
<feature type="chain" id="PRO_5016298068" evidence="2">
    <location>
        <begin position="31"/>
        <end position="331"/>
    </location>
</feature>
<sequence length="331" mass="36345">MTITASRRALLGAALATPLAAPFLANRAAAAGITLRAADIHPDGYPTIEGVKLMGRLVEERTEGRIKIQMFHSRQLGEEKDTLEQTRFGVIDFTRVNTAPLNNLVPATLVVGLPFLFRDTAHMQAVMDGPIGEDIGKDTASHGLVTLAYYDSGARCFYTRPRAVAEPEALKGLKVRVQQSDMWVALMRAFGANATPLPFGEVYSAIQTGVVDGAENNVPTYYTSRHFEVAKYYTKTEHSLSPEILAMSKRSYDKLAKPDQEIIRQAAKESVPHMRKLWVAMEEEALAKVVAGGAQIVEADKAAYARLVQPVYDQFVKDAKLKALVERIRAA</sequence>
<dbReference type="Gene3D" id="3.40.190.170">
    <property type="entry name" value="Bacterial extracellular solute-binding protein, family 7"/>
    <property type="match status" value="1"/>
</dbReference>
<reference evidence="4" key="1">
    <citation type="submission" date="2018-06" db="EMBL/GenBank/DDBJ databases">
        <authorList>
            <person name="Khan S.A."/>
        </authorList>
    </citation>
    <scope>NUCLEOTIDE SEQUENCE [LARGE SCALE GENOMIC DNA]</scope>
    <source>
        <strain evidence="4">DB-1506</strain>
    </source>
</reference>
<evidence type="ECO:0000313" key="3">
    <source>
        <dbReference type="EMBL" id="RAI57767.1"/>
    </source>
</evidence>